<dbReference type="InterPro" id="IPR034505">
    <property type="entry name" value="Coproporphyrinogen-III_oxidase"/>
</dbReference>
<dbReference type="Gene3D" id="3.20.20.70">
    <property type="entry name" value="Aldolase class I"/>
    <property type="match status" value="1"/>
</dbReference>
<gene>
    <name evidence="7" type="ORF">DSCA_53190</name>
</gene>
<evidence type="ECO:0000313" key="8">
    <source>
        <dbReference type="Proteomes" id="UP000427906"/>
    </source>
</evidence>
<dbReference type="GO" id="GO:0046872">
    <property type="term" value="F:metal ion binding"/>
    <property type="evidence" value="ECO:0007669"/>
    <property type="project" value="UniProtKB-KW"/>
</dbReference>
<dbReference type="GO" id="GO:0005737">
    <property type="term" value="C:cytoplasm"/>
    <property type="evidence" value="ECO:0007669"/>
    <property type="project" value="TreeGrafter"/>
</dbReference>
<dbReference type="Proteomes" id="UP000427906">
    <property type="component" value="Chromosome"/>
</dbReference>
<keyword evidence="8" id="KW-1185">Reference proteome</keyword>
<evidence type="ECO:0000256" key="1">
    <source>
        <dbReference type="ARBA" id="ARBA00001966"/>
    </source>
</evidence>
<dbReference type="KEGG" id="dalk:DSCA_53190"/>
<keyword evidence="3" id="KW-0479">Metal-binding</keyword>
<dbReference type="AlphaFoldDB" id="A0A5K7YTR6"/>
<organism evidence="7 8">
    <name type="scientific">Desulfosarcina alkanivorans</name>
    <dbReference type="NCBI Taxonomy" id="571177"/>
    <lineage>
        <taxon>Bacteria</taxon>
        <taxon>Pseudomonadati</taxon>
        <taxon>Thermodesulfobacteriota</taxon>
        <taxon>Desulfobacteria</taxon>
        <taxon>Desulfobacterales</taxon>
        <taxon>Desulfosarcinaceae</taxon>
        <taxon>Desulfosarcina</taxon>
    </lineage>
</organism>
<evidence type="ECO:0000256" key="2">
    <source>
        <dbReference type="ARBA" id="ARBA00022691"/>
    </source>
</evidence>
<dbReference type="InterPro" id="IPR007197">
    <property type="entry name" value="rSAM"/>
</dbReference>
<comment type="cofactor">
    <cofactor evidence="1">
        <name>[4Fe-4S] cluster</name>
        <dbReference type="ChEBI" id="CHEBI:49883"/>
    </cofactor>
</comment>
<protein>
    <recommendedName>
        <fullName evidence="6">Radical SAM core domain-containing protein</fullName>
    </recommendedName>
</protein>
<proteinExistence type="predicted"/>
<dbReference type="EMBL" id="AP021874">
    <property type="protein sequence ID" value="BBO71389.1"/>
    <property type="molecule type" value="Genomic_DNA"/>
</dbReference>
<dbReference type="GO" id="GO:0051539">
    <property type="term" value="F:4 iron, 4 sulfur cluster binding"/>
    <property type="evidence" value="ECO:0007669"/>
    <property type="project" value="TreeGrafter"/>
</dbReference>
<dbReference type="SUPFAM" id="SSF102114">
    <property type="entry name" value="Radical SAM enzymes"/>
    <property type="match status" value="1"/>
</dbReference>
<evidence type="ECO:0000256" key="3">
    <source>
        <dbReference type="ARBA" id="ARBA00022723"/>
    </source>
</evidence>
<sequence length="404" mass="46571">MFPYEPSYPTDLKRVGLYLHVPFCKNLCPFCPYNRVEYQDTLFEQYEKSVHEEIELYTPHLKGSDFVSLYIGGGTPTVNLPGLLRILNHLKNNFSLSCDICIELHPANMETECLKELKQFGVTMLSVGIESTTDRILRNIGRNHDGETAIKSLRRAVETGFDAVNADLMFVLPGQSLKDWENDLNAVINEGVDQVSTYPLFSFPYSDLGQSQQIRSVKRPDSSLIRSMLKLTDSLLISSGYERCAVWSWLKPSMKKFSSITRHHYVGFGPSAASMTGKDFYVNTFDVASYAETLPKKRPIALSMAVDLRLEMAYWLYWRVYELKIQQNDFKELFGKEYSLESNFQNILKPFQRAGMIEKWNGGYQVTNSGAYWIHRLENEYSLNYINRLWGSCRKASWPKEVYL</sequence>
<dbReference type="SFLD" id="SFLDG01082">
    <property type="entry name" value="B12-binding_domain_containing"/>
    <property type="match status" value="1"/>
</dbReference>
<dbReference type="CDD" id="cd01335">
    <property type="entry name" value="Radical_SAM"/>
    <property type="match status" value="1"/>
</dbReference>
<evidence type="ECO:0000256" key="4">
    <source>
        <dbReference type="ARBA" id="ARBA00023004"/>
    </source>
</evidence>
<dbReference type="PANTHER" id="PTHR13932:SF5">
    <property type="entry name" value="RADICAL S-ADENOSYL METHIONINE DOMAIN-CONTAINING PROTEIN 1, MITOCHONDRIAL"/>
    <property type="match status" value="1"/>
</dbReference>
<dbReference type="SFLD" id="SFLDG01065">
    <property type="entry name" value="anaerobic_coproporphyrinogen-I"/>
    <property type="match status" value="1"/>
</dbReference>
<evidence type="ECO:0000313" key="7">
    <source>
        <dbReference type="EMBL" id="BBO71389.1"/>
    </source>
</evidence>
<dbReference type="PROSITE" id="PS51918">
    <property type="entry name" value="RADICAL_SAM"/>
    <property type="match status" value="1"/>
</dbReference>
<reference evidence="7 8" key="1">
    <citation type="submission" date="2019-11" db="EMBL/GenBank/DDBJ databases">
        <title>Comparative genomics of hydrocarbon-degrading Desulfosarcina strains.</title>
        <authorList>
            <person name="Watanabe M."/>
            <person name="Kojima H."/>
            <person name="Fukui M."/>
        </authorList>
    </citation>
    <scope>NUCLEOTIDE SEQUENCE [LARGE SCALE GENOMIC DNA]</scope>
    <source>
        <strain evidence="7 8">PL12</strain>
    </source>
</reference>
<accession>A0A5K7YTR6</accession>
<dbReference type="InterPro" id="IPR058240">
    <property type="entry name" value="rSAM_sf"/>
</dbReference>
<evidence type="ECO:0000259" key="6">
    <source>
        <dbReference type="PROSITE" id="PS51918"/>
    </source>
</evidence>
<feature type="domain" description="Radical SAM core" evidence="6">
    <location>
        <begin position="9"/>
        <end position="242"/>
    </location>
</feature>
<dbReference type="SMART" id="SM00729">
    <property type="entry name" value="Elp3"/>
    <property type="match status" value="1"/>
</dbReference>
<dbReference type="GO" id="GO:0003824">
    <property type="term" value="F:catalytic activity"/>
    <property type="evidence" value="ECO:0007669"/>
    <property type="project" value="InterPro"/>
</dbReference>
<dbReference type="InterPro" id="IPR013785">
    <property type="entry name" value="Aldolase_TIM"/>
</dbReference>
<dbReference type="GO" id="GO:0006779">
    <property type="term" value="P:porphyrin-containing compound biosynthetic process"/>
    <property type="evidence" value="ECO:0007669"/>
    <property type="project" value="TreeGrafter"/>
</dbReference>
<evidence type="ECO:0000256" key="5">
    <source>
        <dbReference type="ARBA" id="ARBA00023014"/>
    </source>
</evidence>
<dbReference type="Pfam" id="PF04055">
    <property type="entry name" value="Radical_SAM"/>
    <property type="match status" value="1"/>
</dbReference>
<dbReference type="SFLD" id="SFLDS00029">
    <property type="entry name" value="Radical_SAM"/>
    <property type="match status" value="1"/>
</dbReference>
<dbReference type="PANTHER" id="PTHR13932">
    <property type="entry name" value="COPROPORPHYRINIGEN III OXIDASE"/>
    <property type="match status" value="1"/>
</dbReference>
<dbReference type="InterPro" id="IPR006638">
    <property type="entry name" value="Elp3/MiaA/NifB-like_rSAM"/>
</dbReference>
<name>A0A5K7YTR6_9BACT</name>
<keyword evidence="4" id="KW-0408">Iron</keyword>
<keyword evidence="2" id="KW-0949">S-adenosyl-L-methionine</keyword>
<keyword evidence="5" id="KW-0411">Iron-sulfur</keyword>